<protein>
    <submittedName>
        <fullName evidence="1">Uncharacterized protein</fullName>
    </submittedName>
</protein>
<proteinExistence type="predicted"/>
<evidence type="ECO:0000313" key="2">
    <source>
        <dbReference type="Proteomes" id="UP000182063"/>
    </source>
</evidence>
<dbReference type="Proteomes" id="UP000182063">
    <property type="component" value="Chromosome"/>
</dbReference>
<dbReference type="KEGG" id="sphj:BSL82_16675"/>
<accession>A0A1L3ZYL7</accession>
<dbReference type="EMBL" id="CP018221">
    <property type="protein sequence ID" value="API60722.1"/>
    <property type="molecule type" value="Genomic_DNA"/>
</dbReference>
<reference evidence="2" key="1">
    <citation type="submission" date="2016-11" db="EMBL/GenBank/DDBJ databases">
        <title>Complete Genome Sequence of alachlor-degrading Sphingomonas sp. strain JJ-A5.</title>
        <authorList>
            <person name="Lee H."/>
            <person name="Ka J.-O."/>
        </authorList>
    </citation>
    <scope>NUCLEOTIDE SEQUENCE [LARGE SCALE GENOMIC DNA]</scope>
    <source>
        <strain evidence="2">JJ-A5</strain>
    </source>
</reference>
<name>A0A1L3ZYL7_9SPHN</name>
<gene>
    <name evidence="1" type="ORF">BSL82_16675</name>
</gene>
<keyword evidence="2" id="KW-1185">Reference proteome</keyword>
<evidence type="ECO:0000313" key="1">
    <source>
        <dbReference type="EMBL" id="API60722.1"/>
    </source>
</evidence>
<dbReference type="STRING" id="1921510.BSL82_16675"/>
<organism evidence="1 2">
    <name type="scientific">Tardibacter chloracetimidivorans</name>
    <dbReference type="NCBI Taxonomy" id="1921510"/>
    <lineage>
        <taxon>Bacteria</taxon>
        <taxon>Pseudomonadati</taxon>
        <taxon>Pseudomonadota</taxon>
        <taxon>Alphaproteobacteria</taxon>
        <taxon>Sphingomonadales</taxon>
        <taxon>Sphingomonadaceae</taxon>
        <taxon>Tardibacter</taxon>
    </lineage>
</organism>
<sequence>MIIAVVAVLVVIAVFAFGLVDIDQTRETALPEVKTEGGQMPAFDVDTADVDVGTTTETVELPKVDVDTTKEEVKVPTVDVEPTE</sequence>
<dbReference type="AlphaFoldDB" id="A0A1L3ZYL7"/>